<dbReference type="Proteomes" id="UP001187471">
    <property type="component" value="Unassembled WGS sequence"/>
</dbReference>
<dbReference type="GO" id="GO:0004672">
    <property type="term" value="F:protein kinase activity"/>
    <property type="evidence" value="ECO:0007669"/>
    <property type="project" value="InterPro"/>
</dbReference>
<evidence type="ECO:0000256" key="4">
    <source>
        <dbReference type="ARBA" id="ARBA00022737"/>
    </source>
</evidence>
<evidence type="ECO:0000256" key="3">
    <source>
        <dbReference type="ARBA" id="ARBA00022692"/>
    </source>
</evidence>
<proteinExistence type="predicted"/>
<reference evidence="8" key="1">
    <citation type="submission" date="2022-12" db="EMBL/GenBank/DDBJ databases">
        <title>Draft genome assemblies for two species of Escallonia (Escalloniales).</title>
        <authorList>
            <person name="Chanderbali A."/>
            <person name="Dervinis C."/>
            <person name="Anghel I."/>
            <person name="Soltis D."/>
            <person name="Soltis P."/>
            <person name="Zapata F."/>
        </authorList>
    </citation>
    <scope>NUCLEOTIDE SEQUENCE</scope>
    <source>
        <strain evidence="8">UCBG92.1500</strain>
        <tissue evidence="8">Leaf</tissue>
    </source>
</reference>
<dbReference type="PANTHER" id="PTHR27008:SF596">
    <property type="entry name" value="OS02G0215500 PROTEIN"/>
    <property type="match status" value="1"/>
</dbReference>
<evidence type="ECO:0000259" key="7">
    <source>
        <dbReference type="Pfam" id="PF07714"/>
    </source>
</evidence>
<evidence type="ECO:0000256" key="5">
    <source>
        <dbReference type="ARBA" id="ARBA00022989"/>
    </source>
</evidence>
<keyword evidence="6" id="KW-0472">Membrane</keyword>
<dbReference type="PANTHER" id="PTHR27008">
    <property type="entry name" value="OS04G0122200 PROTEIN"/>
    <property type="match status" value="1"/>
</dbReference>
<keyword evidence="9" id="KW-1185">Reference proteome</keyword>
<comment type="caution">
    <text evidence="8">The sequence shown here is derived from an EMBL/GenBank/DDBJ whole genome shotgun (WGS) entry which is preliminary data.</text>
</comment>
<evidence type="ECO:0000256" key="2">
    <source>
        <dbReference type="ARBA" id="ARBA00022614"/>
    </source>
</evidence>
<keyword evidence="2" id="KW-0433">Leucine-rich repeat</keyword>
<gene>
    <name evidence="8" type="ORF">RJ640_025444</name>
</gene>
<dbReference type="InterPro" id="IPR051809">
    <property type="entry name" value="Plant_receptor-like_S/T_kinase"/>
</dbReference>
<evidence type="ECO:0000256" key="6">
    <source>
        <dbReference type="ARBA" id="ARBA00023136"/>
    </source>
</evidence>
<evidence type="ECO:0000313" key="9">
    <source>
        <dbReference type="Proteomes" id="UP001187471"/>
    </source>
</evidence>
<keyword evidence="4" id="KW-0677">Repeat</keyword>
<comment type="subcellular location">
    <subcellularLocation>
        <location evidence="1">Membrane</location>
    </subcellularLocation>
</comment>
<name>A0AA88RBG2_9ASTE</name>
<sequence>MAEKKTTHFRFAKGFYLETILPESRQSRLSFGSVYRGIIGDGKLVAVKVLNLQHRGASKSFMAECEALKIIRHRNLVKVLTACSSVDYQGDDFKAVVYHKRPSTLGLLTLRFPMEEYQSDDFETSLEVLTRMKGQEVVEVLCH</sequence>
<dbReference type="EMBL" id="JAVXUO010001263">
    <property type="protein sequence ID" value="KAK2984117.1"/>
    <property type="molecule type" value="Genomic_DNA"/>
</dbReference>
<dbReference type="InterPro" id="IPR011009">
    <property type="entry name" value="Kinase-like_dom_sf"/>
</dbReference>
<accession>A0AA88RBG2</accession>
<protein>
    <recommendedName>
        <fullName evidence="7">Serine-threonine/tyrosine-protein kinase catalytic domain-containing protein</fullName>
    </recommendedName>
</protein>
<dbReference type="Pfam" id="PF07714">
    <property type="entry name" value="PK_Tyr_Ser-Thr"/>
    <property type="match status" value="1"/>
</dbReference>
<organism evidence="8 9">
    <name type="scientific">Escallonia rubra</name>
    <dbReference type="NCBI Taxonomy" id="112253"/>
    <lineage>
        <taxon>Eukaryota</taxon>
        <taxon>Viridiplantae</taxon>
        <taxon>Streptophyta</taxon>
        <taxon>Embryophyta</taxon>
        <taxon>Tracheophyta</taxon>
        <taxon>Spermatophyta</taxon>
        <taxon>Magnoliopsida</taxon>
        <taxon>eudicotyledons</taxon>
        <taxon>Gunneridae</taxon>
        <taxon>Pentapetalae</taxon>
        <taxon>asterids</taxon>
        <taxon>campanulids</taxon>
        <taxon>Escalloniales</taxon>
        <taxon>Escalloniaceae</taxon>
        <taxon>Escallonia</taxon>
    </lineage>
</organism>
<dbReference type="Gene3D" id="3.30.200.20">
    <property type="entry name" value="Phosphorylase Kinase, domain 1"/>
    <property type="match status" value="1"/>
</dbReference>
<evidence type="ECO:0000256" key="1">
    <source>
        <dbReference type="ARBA" id="ARBA00004370"/>
    </source>
</evidence>
<dbReference type="SUPFAM" id="SSF56112">
    <property type="entry name" value="Protein kinase-like (PK-like)"/>
    <property type="match status" value="1"/>
</dbReference>
<keyword evidence="3" id="KW-0812">Transmembrane</keyword>
<evidence type="ECO:0000313" key="8">
    <source>
        <dbReference type="EMBL" id="KAK2984117.1"/>
    </source>
</evidence>
<keyword evidence="5" id="KW-1133">Transmembrane helix</keyword>
<feature type="domain" description="Serine-threonine/tyrosine-protein kinase catalytic" evidence="7">
    <location>
        <begin position="30"/>
        <end position="85"/>
    </location>
</feature>
<dbReference type="InterPro" id="IPR001245">
    <property type="entry name" value="Ser-Thr/Tyr_kinase_cat_dom"/>
</dbReference>
<dbReference type="AlphaFoldDB" id="A0AA88RBG2"/>
<dbReference type="GO" id="GO:0016020">
    <property type="term" value="C:membrane"/>
    <property type="evidence" value="ECO:0007669"/>
    <property type="project" value="UniProtKB-SubCell"/>
</dbReference>